<keyword evidence="1" id="KW-0812">Transmembrane</keyword>
<evidence type="ECO:0000313" key="2">
    <source>
        <dbReference type="EMBL" id="SDP26695.1"/>
    </source>
</evidence>
<dbReference type="RefSeq" id="WP_090229257.1">
    <property type="nucleotide sequence ID" value="NZ_FNJC01000003.1"/>
</dbReference>
<evidence type="ECO:0000313" key="3">
    <source>
        <dbReference type="Proteomes" id="UP000198795"/>
    </source>
</evidence>
<proteinExistence type="predicted"/>
<sequence>MQSRDPGQSAPDNSSGAGTWGRLTDNLGNDLIAYGMFALMFLIILAGSAADHYGVTSKAETVKSDLAALPDAVGQPSGTRAVLTGTIARDEEPIFQHFVAYVEESYHGCGRHQTRTWQEETSWKKTFRIDTSTGAMRLARPNYTFSPRVSWSNDPVISEWDHTQARTTEPPGTWTRARRFRGFVPGGPVIAVGTVTPDGTLDAEYLIGETLENVEERIVSAASGEATNTSYWLALISIIGLGLSVGLFLRDRVKKVLGPE</sequence>
<name>A0A1H0RB54_9HYPH</name>
<protein>
    <recommendedName>
        <fullName evidence="4">DUF3068 domain-containing protein</fullName>
    </recommendedName>
</protein>
<feature type="transmembrane region" description="Helical" evidence="1">
    <location>
        <begin position="231"/>
        <end position="249"/>
    </location>
</feature>
<reference evidence="2 3" key="1">
    <citation type="submission" date="2016-10" db="EMBL/GenBank/DDBJ databases">
        <authorList>
            <person name="Varghese N."/>
            <person name="Submissions S."/>
        </authorList>
    </citation>
    <scope>NUCLEOTIDE SEQUENCE [LARGE SCALE GENOMIC DNA]</scope>
    <source>
        <strain evidence="2 3">CGMCC 1.6497</strain>
    </source>
</reference>
<comment type="caution">
    <text evidence="2">The sequence shown here is derived from an EMBL/GenBank/DDBJ whole genome shotgun (WGS) entry which is preliminary data.</text>
</comment>
<dbReference type="EMBL" id="FNJC01000003">
    <property type="protein sequence ID" value="SDP26695.1"/>
    <property type="molecule type" value="Genomic_DNA"/>
</dbReference>
<organism evidence="2 3">
    <name type="scientific">Filomicrobium insigne</name>
    <dbReference type="NCBI Taxonomy" id="418854"/>
    <lineage>
        <taxon>Bacteria</taxon>
        <taxon>Pseudomonadati</taxon>
        <taxon>Pseudomonadota</taxon>
        <taxon>Alphaproteobacteria</taxon>
        <taxon>Hyphomicrobiales</taxon>
        <taxon>Hyphomicrobiaceae</taxon>
        <taxon>Filomicrobium</taxon>
    </lineage>
</organism>
<evidence type="ECO:0008006" key="4">
    <source>
        <dbReference type="Google" id="ProtNLM"/>
    </source>
</evidence>
<dbReference type="Proteomes" id="UP000198795">
    <property type="component" value="Unassembled WGS sequence"/>
</dbReference>
<gene>
    <name evidence="2" type="ORF">SAMN04488061_2669</name>
</gene>
<keyword evidence="1" id="KW-0472">Membrane</keyword>
<feature type="transmembrane region" description="Helical" evidence="1">
    <location>
        <begin position="31"/>
        <end position="50"/>
    </location>
</feature>
<keyword evidence="1" id="KW-1133">Transmembrane helix</keyword>
<keyword evidence="3" id="KW-1185">Reference proteome</keyword>
<accession>A0A1H0RB54</accession>
<evidence type="ECO:0000256" key="1">
    <source>
        <dbReference type="SAM" id="Phobius"/>
    </source>
</evidence>